<organism evidence="3 4">
    <name type="scientific">Pedococcus cremeus</name>
    <dbReference type="NCBI Taxonomy" id="587636"/>
    <lineage>
        <taxon>Bacteria</taxon>
        <taxon>Bacillati</taxon>
        <taxon>Actinomycetota</taxon>
        <taxon>Actinomycetes</taxon>
        <taxon>Micrococcales</taxon>
        <taxon>Intrasporangiaceae</taxon>
        <taxon>Pedococcus</taxon>
    </lineage>
</organism>
<dbReference type="PANTHER" id="PTHR31956:SF8">
    <property type="entry name" value="ACID PHOSPHATASE PHOA (AFU_ORTHOLOGUE AFUA_1G03570)"/>
    <property type="match status" value="1"/>
</dbReference>
<evidence type="ECO:0000313" key="4">
    <source>
        <dbReference type="Proteomes" id="UP000199019"/>
    </source>
</evidence>
<dbReference type="PANTHER" id="PTHR31956">
    <property type="entry name" value="NON-SPECIFIC PHOSPHOLIPASE C4-RELATED"/>
    <property type="match status" value="1"/>
</dbReference>
<name>A0A1H9WIL3_9MICO</name>
<keyword evidence="4" id="KW-1185">Reference proteome</keyword>
<gene>
    <name evidence="3" type="ORF">SAMN05216199_2930</name>
</gene>
<evidence type="ECO:0000256" key="1">
    <source>
        <dbReference type="ARBA" id="ARBA00022801"/>
    </source>
</evidence>
<evidence type="ECO:0000256" key="2">
    <source>
        <dbReference type="ARBA" id="ARBA00023026"/>
    </source>
</evidence>
<dbReference type="Gene3D" id="3.40.720.10">
    <property type="entry name" value="Alkaline Phosphatase, subunit A"/>
    <property type="match status" value="1"/>
</dbReference>
<dbReference type="Pfam" id="PF04185">
    <property type="entry name" value="Phosphoesterase"/>
    <property type="match status" value="1"/>
</dbReference>
<dbReference type="AlphaFoldDB" id="A0A1H9WIL3"/>
<dbReference type="InterPro" id="IPR007312">
    <property type="entry name" value="Phosphoesterase"/>
</dbReference>
<keyword evidence="2" id="KW-0843">Virulence</keyword>
<dbReference type="EMBL" id="FOHB01000005">
    <property type="protein sequence ID" value="SES33527.1"/>
    <property type="molecule type" value="Genomic_DNA"/>
</dbReference>
<dbReference type="STRING" id="587636.SAMN05216199_2930"/>
<sequence>MELAVIRMSNRSRYVLALLMIACIIGLGADLIRPAASDAAAPTATSSTAYVPPIKHVFVINIENKGYDSTWGANSAAPYLAQTLRSKGVLLNNYYGTAHNSQPNYVAQISGQGPNDQMQGDCQVYSAFAQTGTVAPGQAVGQGCVFPTSVPNLTDQLMARGATWKGYMEDMGTPCRHPALNAVDDTQKARVGDQYAVRHNPFMYFSSITGAADCDQHVVDLGQLSSDLASASTTPNLSYITPNLCHDGHDAPCVDGEPGGLTSVNTWLQTWVPKILSSPAYKNDGMLVITADESDGPQSDASACCGEGPGPNAALPGITGLGGGRIGAVVLSPYVTGGTWSTTSYNHYSLLASVEEVFKLPYLGYAGTSGLNRFGLDVYNSGWNK</sequence>
<dbReference type="InterPro" id="IPR017850">
    <property type="entry name" value="Alkaline_phosphatase_core_sf"/>
</dbReference>
<keyword evidence="1" id="KW-0378">Hydrolase</keyword>
<protein>
    <submittedName>
        <fullName evidence="3">Phosphoesterase family protein</fullName>
    </submittedName>
</protein>
<dbReference type="GO" id="GO:0009395">
    <property type="term" value="P:phospholipid catabolic process"/>
    <property type="evidence" value="ECO:0007669"/>
    <property type="project" value="TreeGrafter"/>
</dbReference>
<reference evidence="4" key="1">
    <citation type="submission" date="2016-10" db="EMBL/GenBank/DDBJ databases">
        <authorList>
            <person name="Varghese N."/>
            <person name="Submissions S."/>
        </authorList>
    </citation>
    <scope>NUCLEOTIDE SEQUENCE [LARGE SCALE GENOMIC DNA]</scope>
    <source>
        <strain evidence="4">CGMCC 1.6963</strain>
    </source>
</reference>
<dbReference type="Proteomes" id="UP000199019">
    <property type="component" value="Unassembled WGS sequence"/>
</dbReference>
<dbReference type="GO" id="GO:0016788">
    <property type="term" value="F:hydrolase activity, acting on ester bonds"/>
    <property type="evidence" value="ECO:0007669"/>
    <property type="project" value="InterPro"/>
</dbReference>
<accession>A0A1H9WIL3</accession>
<proteinExistence type="predicted"/>
<evidence type="ECO:0000313" key="3">
    <source>
        <dbReference type="EMBL" id="SES33527.1"/>
    </source>
</evidence>